<proteinExistence type="predicted"/>
<comment type="caution">
    <text evidence="2">The sequence shown here is derived from an EMBL/GenBank/DDBJ whole genome shotgun (WGS) entry which is preliminary data.</text>
</comment>
<feature type="region of interest" description="Disordered" evidence="1">
    <location>
        <begin position="96"/>
        <end position="176"/>
    </location>
</feature>
<sequence length="176" mass="20048">MKRHGLSLKAVKKARFGQNVNKSRVLPTKCDDLGRDQREMIGKLRDRIEKIRGFARVSENDGEDVELQGFQHVSDEDEENLMTRFKRENGNVYRVFSNSDEPVSSGDGSDSSDDHGELVENLRSEVEDVKGFAQETEDDDEAHTENDGSPQASDGERNPRARMTQRREDIYETKVT</sequence>
<evidence type="ECO:0000313" key="3">
    <source>
        <dbReference type="Proteomes" id="UP000250321"/>
    </source>
</evidence>
<organism evidence="2 3">
    <name type="scientific">Prunus yedoensis var. nudiflora</name>
    <dbReference type="NCBI Taxonomy" id="2094558"/>
    <lineage>
        <taxon>Eukaryota</taxon>
        <taxon>Viridiplantae</taxon>
        <taxon>Streptophyta</taxon>
        <taxon>Embryophyta</taxon>
        <taxon>Tracheophyta</taxon>
        <taxon>Spermatophyta</taxon>
        <taxon>Magnoliopsida</taxon>
        <taxon>eudicotyledons</taxon>
        <taxon>Gunneridae</taxon>
        <taxon>Pentapetalae</taxon>
        <taxon>rosids</taxon>
        <taxon>fabids</taxon>
        <taxon>Rosales</taxon>
        <taxon>Rosaceae</taxon>
        <taxon>Amygdaloideae</taxon>
        <taxon>Amygdaleae</taxon>
        <taxon>Prunus</taxon>
    </lineage>
</organism>
<evidence type="ECO:0000313" key="2">
    <source>
        <dbReference type="EMBL" id="PQQ13433.1"/>
    </source>
</evidence>
<dbReference type="STRING" id="2094558.A0A314Z4C4"/>
<dbReference type="Proteomes" id="UP000250321">
    <property type="component" value="Unassembled WGS sequence"/>
</dbReference>
<feature type="compositionally biased region" description="Basic and acidic residues" evidence="1">
    <location>
        <begin position="154"/>
        <end position="176"/>
    </location>
</feature>
<dbReference type="OrthoDB" id="1100735at2759"/>
<feature type="compositionally biased region" description="Basic and acidic residues" evidence="1">
    <location>
        <begin position="112"/>
        <end position="130"/>
    </location>
</feature>
<gene>
    <name evidence="2" type="ORF">Pyn_32021</name>
</gene>
<dbReference type="EMBL" id="PJQY01000301">
    <property type="protein sequence ID" value="PQQ13433.1"/>
    <property type="molecule type" value="Genomic_DNA"/>
</dbReference>
<evidence type="ECO:0000256" key="1">
    <source>
        <dbReference type="SAM" id="MobiDB-lite"/>
    </source>
</evidence>
<dbReference type="AlphaFoldDB" id="A0A314Z4C4"/>
<name>A0A314Z4C4_PRUYE</name>
<keyword evidence="3" id="KW-1185">Reference proteome</keyword>
<protein>
    <submittedName>
        <fullName evidence="2">Uncharacterized protein</fullName>
    </submittedName>
</protein>
<reference evidence="2 3" key="1">
    <citation type="submission" date="2018-02" db="EMBL/GenBank/DDBJ databases">
        <title>Draft genome of wild Prunus yedoensis var. nudiflora.</title>
        <authorList>
            <person name="Baek S."/>
            <person name="Kim J.-H."/>
            <person name="Choi K."/>
            <person name="Kim G.-B."/>
            <person name="Cho A."/>
            <person name="Jang H."/>
            <person name="Shin C.-H."/>
            <person name="Yu H.-J."/>
            <person name="Mun J.-H."/>
        </authorList>
    </citation>
    <scope>NUCLEOTIDE SEQUENCE [LARGE SCALE GENOMIC DNA]</scope>
    <source>
        <strain evidence="3">cv. Jeju island</strain>
        <tissue evidence="2">Leaf</tissue>
    </source>
</reference>
<accession>A0A314Z4C4</accession>